<dbReference type="AlphaFoldDB" id="A0A0G4JUP4"/>
<evidence type="ECO:0000256" key="3">
    <source>
        <dbReference type="SAM" id="Coils"/>
    </source>
</evidence>
<gene>
    <name evidence="5" type="ORF">BN1221_02071c</name>
</gene>
<keyword evidence="3" id="KW-0175">Coiled coil</keyword>
<feature type="coiled-coil region" evidence="3">
    <location>
        <begin position="353"/>
        <end position="380"/>
    </location>
</feature>
<evidence type="ECO:0000256" key="4">
    <source>
        <dbReference type="SAM" id="MobiDB-lite"/>
    </source>
</evidence>
<organism evidence="5 6">
    <name type="scientific">Brenneria goodwinii</name>
    <dbReference type="NCBI Taxonomy" id="1109412"/>
    <lineage>
        <taxon>Bacteria</taxon>
        <taxon>Pseudomonadati</taxon>
        <taxon>Pseudomonadota</taxon>
        <taxon>Gammaproteobacteria</taxon>
        <taxon>Enterobacterales</taxon>
        <taxon>Pectobacteriaceae</taxon>
        <taxon>Brenneria</taxon>
    </lineage>
</organism>
<evidence type="ECO:0000256" key="1">
    <source>
        <dbReference type="ARBA" id="ARBA00005541"/>
    </source>
</evidence>
<dbReference type="PANTHER" id="PTHR38432:SF1">
    <property type="entry name" value="TELA-LIKE PROTEIN SAOUHSC_01408"/>
    <property type="match status" value="1"/>
</dbReference>
<protein>
    <submittedName>
        <fullName evidence="5">Tellurite resistance protein</fullName>
    </submittedName>
</protein>
<evidence type="ECO:0000256" key="2">
    <source>
        <dbReference type="PIRNR" id="PIRNR026508"/>
    </source>
</evidence>
<dbReference type="PANTHER" id="PTHR38432">
    <property type="entry name" value="TELA-LIKE PROTEIN SAOUHSC_01408"/>
    <property type="match status" value="1"/>
</dbReference>
<accession>A0A0G4JUP4</accession>
<sequence length="394" mass="44329">MMENTPSASTDSLSATLSPATNNETATAASNALSELNMSQLSEQEKNEVSLLVDKIDITDPMLSISYAANTMNNISRFSESLMQEVRAKDAGVIGEQLTDLLMKIKSVDLTVFDTKQSFLASFPLIGKLFSTIQRTLLEYQTLAQQVDAVSKKLENAMMELLRNISTLEQLFVRNREYFQQITLHIVAGKQKLAAVQSDDLTAAQEKAQRTNDPMDVQYVRDLVNNIQRFERRLHDLMISRTIAIQTAPQIRLMQSNSQSLTEKIQSSILSTIPLWKSQIVMAVTLHSQRKSAKLQKDVSDTTNAMLKRNAEMLQLGTVETAREVERSIVDIETLREVQSRLLNTIEETVTIANDARVRRADVEKELDTMESELRTRLAEISANQQQAMQQRSA</sequence>
<proteinExistence type="inferred from homology"/>
<dbReference type="PIRSF" id="PIRSF026508">
    <property type="entry name" value="TelA"/>
    <property type="match status" value="1"/>
</dbReference>
<keyword evidence="6" id="KW-1185">Reference proteome</keyword>
<dbReference type="InterPro" id="IPR008863">
    <property type="entry name" value="Toxic_anion-R_TelA"/>
</dbReference>
<feature type="coiled-coil region" evidence="3">
    <location>
        <begin position="140"/>
        <end position="171"/>
    </location>
</feature>
<comment type="similarity">
    <text evidence="1 2">Belongs to the TelA family.</text>
</comment>
<reference evidence="6" key="1">
    <citation type="submission" date="2015-01" db="EMBL/GenBank/DDBJ databases">
        <authorList>
            <person name="Paterson Steve"/>
        </authorList>
    </citation>
    <scope>NUCLEOTIDE SEQUENCE [LARGE SCALE GENOMIC DNA]</scope>
    <source>
        <strain evidence="6">OBR1</strain>
    </source>
</reference>
<evidence type="ECO:0000313" key="5">
    <source>
        <dbReference type="EMBL" id="CPR16432.1"/>
    </source>
</evidence>
<evidence type="ECO:0000313" key="6">
    <source>
        <dbReference type="Proteomes" id="UP000044377"/>
    </source>
</evidence>
<name>A0A0G4JUP4_9GAMM</name>
<dbReference type="EMBL" id="CGIG01000001">
    <property type="protein sequence ID" value="CPR16432.1"/>
    <property type="molecule type" value="Genomic_DNA"/>
</dbReference>
<dbReference type="Pfam" id="PF05816">
    <property type="entry name" value="TelA"/>
    <property type="match status" value="1"/>
</dbReference>
<dbReference type="Proteomes" id="UP000044377">
    <property type="component" value="Unassembled WGS sequence"/>
</dbReference>
<feature type="region of interest" description="Disordered" evidence="4">
    <location>
        <begin position="1"/>
        <end position="22"/>
    </location>
</feature>
<dbReference type="STRING" id="1109412.BN1221_02071c"/>